<dbReference type="AlphaFoldDB" id="A0A2P2NBP9"/>
<sequence length="59" mass="7060">MHIRDIINFFGGYMSCQLYLKHHSRTLNLLAEELNSTQDQPCYLNFKSQGIMYPYFVRL</sequence>
<reference evidence="1" key="1">
    <citation type="submission" date="2018-02" db="EMBL/GenBank/DDBJ databases">
        <title>Rhizophora mucronata_Transcriptome.</title>
        <authorList>
            <person name="Meera S.P."/>
            <person name="Sreeshan A."/>
            <person name="Augustine A."/>
        </authorList>
    </citation>
    <scope>NUCLEOTIDE SEQUENCE</scope>
    <source>
        <tissue evidence="1">Leaf</tissue>
    </source>
</reference>
<protein>
    <submittedName>
        <fullName evidence="1">Uncharacterized protein</fullName>
    </submittedName>
</protein>
<accession>A0A2P2NBP9</accession>
<organism evidence="1">
    <name type="scientific">Rhizophora mucronata</name>
    <name type="common">Asiatic mangrove</name>
    <dbReference type="NCBI Taxonomy" id="61149"/>
    <lineage>
        <taxon>Eukaryota</taxon>
        <taxon>Viridiplantae</taxon>
        <taxon>Streptophyta</taxon>
        <taxon>Embryophyta</taxon>
        <taxon>Tracheophyta</taxon>
        <taxon>Spermatophyta</taxon>
        <taxon>Magnoliopsida</taxon>
        <taxon>eudicotyledons</taxon>
        <taxon>Gunneridae</taxon>
        <taxon>Pentapetalae</taxon>
        <taxon>rosids</taxon>
        <taxon>fabids</taxon>
        <taxon>Malpighiales</taxon>
        <taxon>Rhizophoraceae</taxon>
        <taxon>Rhizophora</taxon>
    </lineage>
</organism>
<dbReference type="EMBL" id="GGEC01059432">
    <property type="protein sequence ID" value="MBX39916.1"/>
    <property type="molecule type" value="Transcribed_RNA"/>
</dbReference>
<proteinExistence type="predicted"/>
<name>A0A2P2NBP9_RHIMU</name>
<evidence type="ECO:0000313" key="1">
    <source>
        <dbReference type="EMBL" id="MBX39916.1"/>
    </source>
</evidence>